<feature type="compositionally biased region" description="Basic and acidic residues" evidence="1">
    <location>
        <begin position="151"/>
        <end position="164"/>
    </location>
</feature>
<accession>A0AAP3E824</accession>
<comment type="caution">
    <text evidence="2">The sequence shown here is derived from an EMBL/GenBank/DDBJ whole genome shotgun (WGS) entry which is preliminary data.</text>
</comment>
<proteinExistence type="predicted"/>
<feature type="compositionally biased region" description="Acidic residues" evidence="1">
    <location>
        <begin position="165"/>
        <end position="193"/>
    </location>
</feature>
<feature type="region of interest" description="Disordered" evidence="1">
    <location>
        <begin position="98"/>
        <end position="215"/>
    </location>
</feature>
<evidence type="ECO:0000313" key="2">
    <source>
        <dbReference type="EMBL" id="MCU4753505.1"/>
    </source>
</evidence>
<evidence type="ECO:0000313" key="3">
    <source>
        <dbReference type="Proteomes" id="UP001321047"/>
    </source>
</evidence>
<name>A0AAP3E824_9EURY</name>
<organism evidence="2 3">
    <name type="scientific">Natronosalvus hydrolyticus</name>
    <dbReference type="NCBI Taxonomy" id="2979988"/>
    <lineage>
        <taxon>Archaea</taxon>
        <taxon>Methanobacteriati</taxon>
        <taxon>Methanobacteriota</taxon>
        <taxon>Stenosarchaea group</taxon>
        <taxon>Halobacteria</taxon>
        <taxon>Halobacteriales</taxon>
        <taxon>Natrialbaceae</taxon>
        <taxon>Natronosalvus</taxon>
    </lineage>
</organism>
<dbReference type="EMBL" id="JAOPJZ010000017">
    <property type="protein sequence ID" value="MCU4753505.1"/>
    <property type="molecule type" value="Genomic_DNA"/>
</dbReference>
<sequence length="267" mass="28360">MTDDDMTDIVLEEVTDQMDADDLVSGGSIKDQLDPDKLGAAVGARVGESIGRTAGQSVGRHVSIAINESIRGDADGDEAPLSVIKGAFRSGMQEAINEIGDRDSTVSSLLNALPDSEGDGDLLEEDDEPAGEETDEDASTTEDAGEDETTEDKADDGQEGAKERDDEEAHEDGKEADEDEVSEDEEVDGDEVGDDKAADAEDVAASVDPDEADAAELSELRTETLESYLELLSYRELQSIAKEVGVKGNLKRAEMTDRIVDTVAEST</sequence>
<reference evidence="2 3" key="1">
    <citation type="submission" date="2022-09" db="EMBL/GenBank/DDBJ databases">
        <title>Enrichment on poylsaccharides allowed isolation of novel metabolic and taxonomic groups of Haloarchaea.</title>
        <authorList>
            <person name="Sorokin D.Y."/>
            <person name="Elcheninov A.G."/>
            <person name="Khizhniak T.V."/>
            <person name="Kolganova T.V."/>
            <person name="Kublanov I.V."/>
        </authorList>
    </citation>
    <scope>NUCLEOTIDE SEQUENCE [LARGE SCALE GENOMIC DNA]</scope>
    <source>
        <strain evidence="2 3">AArc-curdl1</strain>
    </source>
</reference>
<protein>
    <submittedName>
        <fullName evidence="2">Uncharacterized protein</fullName>
    </submittedName>
</protein>
<keyword evidence="3" id="KW-1185">Reference proteome</keyword>
<feature type="compositionally biased region" description="Acidic residues" evidence="1">
    <location>
        <begin position="116"/>
        <end position="150"/>
    </location>
</feature>
<dbReference type="AlphaFoldDB" id="A0AAP3E824"/>
<evidence type="ECO:0000256" key="1">
    <source>
        <dbReference type="SAM" id="MobiDB-lite"/>
    </source>
</evidence>
<dbReference type="RefSeq" id="WP_342809821.1">
    <property type="nucleotide sequence ID" value="NZ_JAOPJZ010000017.1"/>
</dbReference>
<gene>
    <name evidence="2" type="ORF">OB919_16190</name>
</gene>
<dbReference type="Proteomes" id="UP001321047">
    <property type="component" value="Unassembled WGS sequence"/>
</dbReference>